<dbReference type="KEGG" id="mpe:MYPE2600"/>
<reference evidence="5 6" key="1">
    <citation type="journal article" date="2002" name="Nucleic Acids Res.">
        <title>The complete genomic sequence of Mycoplasma penetrans, an intracellular bacterial pathogen in humans.</title>
        <authorList>
            <person name="Sasaki Y."/>
            <person name="Ishikawa J."/>
            <person name="Yamashita A."/>
            <person name="Oshima K."/>
            <person name="Kenri T."/>
            <person name="Furuya K."/>
            <person name="Yoshino C."/>
            <person name="Horino A."/>
            <person name="Shiba T."/>
            <person name="Sasaki T."/>
            <person name="Hattori M."/>
        </authorList>
    </citation>
    <scope>NUCLEOTIDE SEQUENCE [LARGE SCALE GENOMIC DNA]</scope>
    <source>
        <strain evidence="5 6">HF-2</strain>
    </source>
</reference>
<evidence type="ECO:0000259" key="4">
    <source>
        <dbReference type="PROSITE" id="PS51186"/>
    </source>
</evidence>
<dbReference type="PROSITE" id="PS51186">
    <property type="entry name" value="GNAT"/>
    <property type="match status" value="1"/>
</dbReference>
<evidence type="ECO:0000313" key="5">
    <source>
        <dbReference type="EMBL" id="BAC44051.1"/>
    </source>
</evidence>
<dbReference type="InterPro" id="IPR000182">
    <property type="entry name" value="GNAT_dom"/>
</dbReference>
<evidence type="ECO:0000256" key="3">
    <source>
        <dbReference type="ARBA" id="ARBA00038502"/>
    </source>
</evidence>
<dbReference type="InterPro" id="IPR016181">
    <property type="entry name" value="Acyl_CoA_acyltransferase"/>
</dbReference>
<dbReference type="InterPro" id="IPR051531">
    <property type="entry name" value="N-acetyltransferase"/>
</dbReference>
<dbReference type="GO" id="GO:0005737">
    <property type="term" value="C:cytoplasm"/>
    <property type="evidence" value="ECO:0007669"/>
    <property type="project" value="TreeGrafter"/>
</dbReference>
<dbReference type="AlphaFoldDB" id="Q8EWE5"/>
<dbReference type="EMBL" id="BA000026">
    <property type="protein sequence ID" value="BAC44051.1"/>
    <property type="molecule type" value="Genomic_DNA"/>
</dbReference>
<dbReference type="SUPFAM" id="SSF55729">
    <property type="entry name" value="Acyl-CoA N-acyltransferases (Nat)"/>
    <property type="match status" value="1"/>
</dbReference>
<dbReference type="Proteomes" id="UP000002522">
    <property type="component" value="Chromosome"/>
</dbReference>
<protein>
    <submittedName>
        <fullName evidence="5">Acetyltransferase GNAT family</fullName>
    </submittedName>
</protein>
<dbReference type="STRING" id="272633.gene:10731362"/>
<dbReference type="HOGENOM" id="CLU_013985_3_6_14"/>
<dbReference type="eggNOG" id="COG1670">
    <property type="taxonomic scope" value="Bacteria"/>
</dbReference>
<keyword evidence="6" id="KW-1185">Reference proteome</keyword>
<dbReference type="Gene3D" id="3.40.630.30">
    <property type="match status" value="1"/>
</dbReference>
<evidence type="ECO:0000313" key="6">
    <source>
        <dbReference type="Proteomes" id="UP000002522"/>
    </source>
</evidence>
<feature type="domain" description="N-acetyltransferase" evidence="4">
    <location>
        <begin position="15"/>
        <end position="177"/>
    </location>
</feature>
<sequence length="193" mass="22922">MNNHLIKNIIETKRLYLRPLKIEDLNDFYEFAKVEGVGESAGWFHHKDIEYSKKILIKMINSKQDYAIVYKENNKVIGELGIFNKYENDKLMIGFVLNKDYWNKGLATEIVKELIDYIFTNTDHQQIYMGHFESNLASKRVVEKCGFKFYKKYNSPPNAFEIGNVVLIDYILEKPNDYENKKKENPSQFEWLK</sequence>
<proteinExistence type="inferred from homology"/>
<dbReference type="RefSeq" id="WP_011077087.1">
    <property type="nucleotide sequence ID" value="NC_004432.1"/>
</dbReference>
<dbReference type="Pfam" id="PF13302">
    <property type="entry name" value="Acetyltransf_3"/>
    <property type="match status" value="1"/>
</dbReference>
<name>Q8EWE5_MALP2</name>
<evidence type="ECO:0000256" key="2">
    <source>
        <dbReference type="ARBA" id="ARBA00023315"/>
    </source>
</evidence>
<accession>Q8EWE5</accession>
<evidence type="ECO:0000256" key="1">
    <source>
        <dbReference type="ARBA" id="ARBA00022679"/>
    </source>
</evidence>
<dbReference type="GO" id="GO:0008999">
    <property type="term" value="F:protein-N-terminal-alanine acetyltransferase activity"/>
    <property type="evidence" value="ECO:0007669"/>
    <property type="project" value="TreeGrafter"/>
</dbReference>
<gene>
    <name evidence="5" type="ordered locus">MYPE2600</name>
</gene>
<keyword evidence="2" id="KW-0012">Acyltransferase</keyword>
<dbReference type="FunCoup" id="Q8EWE5">
    <property type="interactions" value="5"/>
</dbReference>
<dbReference type="PANTHER" id="PTHR43792:SF8">
    <property type="entry name" value="[RIBOSOMAL PROTEIN US5]-ALANINE N-ACETYLTRANSFERASE"/>
    <property type="match status" value="1"/>
</dbReference>
<organism evidence="5 6">
    <name type="scientific">Malacoplasma penetrans (strain HF-2)</name>
    <name type="common">Mycoplasma penetrans</name>
    <dbReference type="NCBI Taxonomy" id="272633"/>
    <lineage>
        <taxon>Bacteria</taxon>
        <taxon>Bacillati</taxon>
        <taxon>Mycoplasmatota</taxon>
        <taxon>Mycoplasmoidales</taxon>
        <taxon>Mycoplasmoidaceae</taxon>
        <taxon>Malacoplasma</taxon>
    </lineage>
</organism>
<comment type="similarity">
    <text evidence="3">Belongs to the acetyltransferase family. RimJ subfamily.</text>
</comment>
<dbReference type="PANTHER" id="PTHR43792">
    <property type="entry name" value="GNAT FAMILY, PUTATIVE (AFU_ORTHOLOGUE AFUA_3G00765)-RELATED-RELATED"/>
    <property type="match status" value="1"/>
</dbReference>
<keyword evidence="1" id="KW-0808">Transferase</keyword>
<dbReference type="InParanoid" id="Q8EWE5"/>